<feature type="region of interest" description="Disordered" evidence="1">
    <location>
        <begin position="1"/>
        <end position="53"/>
    </location>
</feature>
<comment type="caution">
    <text evidence="2">The sequence shown here is derived from an EMBL/GenBank/DDBJ whole genome shotgun (WGS) entry which is preliminary data.</text>
</comment>
<evidence type="ECO:0000256" key="1">
    <source>
        <dbReference type="SAM" id="MobiDB-lite"/>
    </source>
</evidence>
<dbReference type="AlphaFoldDB" id="A0A482WJH0"/>
<dbReference type="Proteomes" id="UP000291343">
    <property type="component" value="Unassembled WGS sequence"/>
</dbReference>
<sequence>MLDADKKEIENKQKVESENQGDEEEVGRRRKDGDDVRITEEQEADKENEGLIFPAGKELSESILEVFPGWGVLQTRETEQSTRGETDQYRRLATAVCCSPGCHGNSGGGGSTLANANAPPPRESLLRALQKK</sequence>
<evidence type="ECO:0000313" key="3">
    <source>
        <dbReference type="Proteomes" id="UP000291343"/>
    </source>
</evidence>
<gene>
    <name evidence="2" type="ORF">LSTR_LSTR009054</name>
</gene>
<feature type="compositionally biased region" description="Basic and acidic residues" evidence="1">
    <location>
        <begin position="31"/>
        <end position="49"/>
    </location>
</feature>
<dbReference type="InParanoid" id="A0A482WJH0"/>
<organism evidence="2 3">
    <name type="scientific">Laodelphax striatellus</name>
    <name type="common">Small brown planthopper</name>
    <name type="synonym">Delphax striatella</name>
    <dbReference type="NCBI Taxonomy" id="195883"/>
    <lineage>
        <taxon>Eukaryota</taxon>
        <taxon>Metazoa</taxon>
        <taxon>Ecdysozoa</taxon>
        <taxon>Arthropoda</taxon>
        <taxon>Hexapoda</taxon>
        <taxon>Insecta</taxon>
        <taxon>Pterygota</taxon>
        <taxon>Neoptera</taxon>
        <taxon>Paraneoptera</taxon>
        <taxon>Hemiptera</taxon>
        <taxon>Auchenorrhyncha</taxon>
        <taxon>Fulgoroidea</taxon>
        <taxon>Delphacidae</taxon>
        <taxon>Criomorphinae</taxon>
        <taxon>Laodelphax</taxon>
    </lineage>
</organism>
<accession>A0A482WJH0</accession>
<keyword evidence="3" id="KW-1185">Reference proteome</keyword>
<reference evidence="2 3" key="1">
    <citation type="journal article" date="2017" name="Gigascience">
        <title>Genome sequence of the small brown planthopper, Laodelphax striatellus.</title>
        <authorList>
            <person name="Zhu J."/>
            <person name="Jiang F."/>
            <person name="Wang X."/>
            <person name="Yang P."/>
            <person name="Bao Y."/>
            <person name="Zhao W."/>
            <person name="Wang W."/>
            <person name="Lu H."/>
            <person name="Wang Q."/>
            <person name="Cui N."/>
            <person name="Li J."/>
            <person name="Chen X."/>
            <person name="Luo L."/>
            <person name="Yu J."/>
            <person name="Kang L."/>
            <person name="Cui F."/>
        </authorList>
    </citation>
    <scope>NUCLEOTIDE SEQUENCE [LARGE SCALE GENOMIC DNA]</scope>
    <source>
        <tissue evidence="2">Whole body</tissue>
    </source>
</reference>
<dbReference type="EMBL" id="QKKF02033621">
    <property type="protein sequence ID" value="RZF33598.1"/>
    <property type="molecule type" value="Genomic_DNA"/>
</dbReference>
<feature type="compositionally biased region" description="Basic and acidic residues" evidence="1">
    <location>
        <begin position="1"/>
        <end position="17"/>
    </location>
</feature>
<name>A0A482WJH0_LAOST</name>
<feature type="region of interest" description="Disordered" evidence="1">
    <location>
        <begin position="104"/>
        <end position="132"/>
    </location>
</feature>
<proteinExistence type="predicted"/>
<evidence type="ECO:0000313" key="2">
    <source>
        <dbReference type="EMBL" id="RZF33598.1"/>
    </source>
</evidence>
<protein>
    <submittedName>
        <fullName evidence="2">Uncharacterized protein</fullName>
    </submittedName>
</protein>